<name>A0A8H4AZI8_GIGMA</name>
<dbReference type="OrthoDB" id="2421164at2759"/>
<sequence>MISGKKRSPLDILNPHRKEIELLQYHYFLGECLEEVHWSSEAQEKFQQKVPDKKGKNALRIAAHAYQLYQARGFYNLLGNKSITANALYQMTEEDFQLLLIEARKIRAEELSKFLEGSFAGAQD</sequence>
<proteinExistence type="predicted"/>
<accession>A0A8H4AZI8</accession>
<evidence type="ECO:0000313" key="2">
    <source>
        <dbReference type="Proteomes" id="UP000439903"/>
    </source>
</evidence>
<dbReference type="AlphaFoldDB" id="A0A8H4AZI8"/>
<keyword evidence="2" id="KW-1185">Reference proteome</keyword>
<dbReference type="Proteomes" id="UP000439903">
    <property type="component" value="Unassembled WGS sequence"/>
</dbReference>
<gene>
    <name evidence="1" type="ORF">F8M41_000268</name>
</gene>
<protein>
    <submittedName>
        <fullName evidence="1">Uncharacterized protein</fullName>
    </submittedName>
</protein>
<reference evidence="1 2" key="1">
    <citation type="journal article" date="2019" name="Environ. Microbiol.">
        <title>At the nexus of three kingdoms: the genome of the mycorrhizal fungus Gigaspora margarita provides insights into plant, endobacterial and fungal interactions.</title>
        <authorList>
            <person name="Venice F."/>
            <person name="Ghignone S."/>
            <person name="Salvioli di Fossalunga A."/>
            <person name="Amselem J."/>
            <person name="Novero M."/>
            <person name="Xianan X."/>
            <person name="Sedzielewska Toro K."/>
            <person name="Morin E."/>
            <person name="Lipzen A."/>
            <person name="Grigoriev I.V."/>
            <person name="Henrissat B."/>
            <person name="Martin F.M."/>
            <person name="Bonfante P."/>
        </authorList>
    </citation>
    <scope>NUCLEOTIDE SEQUENCE [LARGE SCALE GENOMIC DNA]</scope>
    <source>
        <strain evidence="1 2">BEG34</strain>
    </source>
</reference>
<evidence type="ECO:0000313" key="1">
    <source>
        <dbReference type="EMBL" id="KAF0547918.1"/>
    </source>
</evidence>
<dbReference type="EMBL" id="WTPW01000102">
    <property type="protein sequence ID" value="KAF0547918.1"/>
    <property type="molecule type" value="Genomic_DNA"/>
</dbReference>
<comment type="caution">
    <text evidence="1">The sequence shown here is derived from an EMBL/GenBank/DDBJ whole genome shotgun (WGS) entry which is preliminary data.</text>
</comment>
<organism evidence="1 2">
    <name type="scientific">Gigaspora margarita</name>
    <dbReference type="NCBI Taxonomy" id="4874"/>
    <lineage>
        <taxon>Eukaryota</taxon>
        <taxon>Fungi</taxon>
        <taxon>Fungi incertae sedis</taxon>
        <taxon>Mucoromycota</taxon>
        <taxon>Glomeromycotina</taxon>
        <taxon>Glomeromycetes</taxon>
        <taxon>Diversisporales</taxon>
        <taxon>Gigasporaceae</taxon>
        <taxon>Gigaspora</taxon>
    </lineage>
</organism>